<accession>A0A8T1TYR2</accession>
<evidence type="ECO:0000313" key="2">
    <source>
        <dbReference type="EMBL" id="KAG6951422.1"/>
    </source>
</evidence>
<feature type="compositionally biased region" description="Polar residues" evidence="1">
    <location>
        <begin position="114"/>
        <end position="126"/>
    </location>
</feature>
<sequence>MHPRSTLSNNFFFPRPSPKRSLSCAGLDDLDELLHSSDNVRATPNRKRHHSLNNDNNFTATNFGTPSSPSRHDYPPPPASYPGALRRPELPAFSEKNSSSGGFQLVPSASSSFESRYTQASSNQAQAIDRHHPDGQDNNYQEEHDFDSEFSGQDASSGDDHEYKSSGHFLTSQDSQDAPAGGGASITPVFPFPSHLPTPTHSASSGVILPAKSTSGDDKDVDSPILQLKEEKLERDDLVLQATPASSAGPDPSVPMDDENMNSFLDSVALELDDIME</sequence>
<reference evidence="2" key="1">
    <citation type="submission" date="2021-01" db="EMBL/GenBank/DDBJ databases">
        <title>Phytophthora aleatoria, a newly-described species from Pinus radiata is distinct from Phytophthora cactorum isolates based on comparative genomics.</title>
        <authorList>
            <person name="Mcdougal R."/>
            <person name="Panda P."/>
            <person name="Williams N."/>
            <person name="Studholme D.J."/>
        </authorList>
    </citation>
    <scope>NUCLEOTIDE SEQUENCE</scope>
    <source>
        <strain evidence="2">NZFS 3830</strain>
    </source>
</reference>
<evidence type="ECO:0000313" key="3">
    <source>
        <dbReference type="Proteomes" id="UP000688947"/>
    </source>
</evidence>
<feature type="region of interest" description="Disordered" evidence="1">
    <location>
        <begin position="114"/>
        <end position="222"/>
    </location>
</feature>
<gene>
    <name evidence="2" type="ORF">JG687_00013624</name>
</gene>
<name>A0A8T1TYR2_9STRA</name>
<comment type="caution">
    <text evidence="2">The sequence shown here is derived from an EMBL/GenBank/DDBJ whole genome shotgun (WGS) entry which is preliminary data.</text>
</comment>
<dbReference type="Proteomes" id="UP000688947">
    <property type="component" value="Unassembled WGS sequence"/>
</dbReference>
<feature type="compositionally biased region" description="Polar residues" evidence="1">
    <location>
        <begin position="53"/>
        <end position="69"/>
    </location>
</feature>
<organism evidence="2 3">
    <name type="scientific">Phytophthora cactorum</name>
    <dbReference type="NCBI Taxonomy" id="29920"/>
    <lineage>
        <taxon>Eukaryota</taxon>
        <taxon>Sar</taxon>
        <taxon>Stramenopiles</taxon>
        <taxon>Oomycota</taxon>
        <taxon>Peronosporomycetes</taxon>
        <taxon>Peronosporales</taxon>
        <taxon>Peronosporaceae</taxon>
        <taxon>Phytophthora</taxon>
    </lineage>
</organism>
<dbReference type="AlphaFoldDB" id="A0A8T1TYR2"/>
<proteinExistence type="predicted"/>
<feature type="region of interest" description="Disordered" evidence="1">
    <location>
        <begin position="39"/>
        <end position="86"/>
    </location>
</feature>
<dbReference type="EMBL" id="JAENGZ010001017">
    <property type="protein sequence ID" value="KAG6951422.1"/>
    <property type="molecule type" value="Genomic_DNA"/>
</dbReference>
<dbReference type="VEuPathDB" id="FungiDB:PC110_g1606"/>
<evidence type="ECO:0000256" key="1">
    <source>
        <dbReference type="SAM" id="MobiDB-lite"/>
    </source>
</evidence>
<protein>
    <submittedName>
        <fullName evidence="2">Uncharacterized protein</fullName>
    </submittedName>
</protein>
<dbReference type="OrthoDB" id="2143914at2759"/>